<keyword evidence="2" id="KW-1185">Reference proteome</keyword>
<protein>
    <recommendedName>
        <fullName evidence="3">MSHA biogenesis protein MshP</fullName>
    </recommendedName>
</protein>
<accession>A0ABV7C508</accession>
<evidence type="ECO:0000313" key="1">
    <source>
        <dbReference type="EMBL" id="MFC3023087.1"/>
    </source>
</evidence>
<comment type="caution">
    <text evidence="1">The sequence shown here is derived from an EMBL/GenBank/DDBJ whole genome shotgun (WGS) entry which is preliminary data.</text>
</comment>
<gene>
    <name evidence="1" type="ORF">ACFODT_04520</name>
</gene>
<name>A0ABV7C508_9VIBR</name>
<evidence type="ECO:0008006" key="3">
    <source>
        <dbReference type="Google" id="ProtNLM"/>
    </source>
</evidence>
<dbReference type="EMBL" id="JBHRSE010000032">
    <property type="protein sequence ID" value="MFC3023087.1"/>
    <property type="molecule type" value="Genomic_DNA"/>
</dbReference>
<evidence type="ECO:0000313" key="2">
    <source>
        <dbReference type="Proteomes" id="UP001595384"/>
    </source>
</evidence>
<dbReference type="Proteomes" id="UP001595384">
    <property type="component" value="Unassembled WGS sequence"/>
</dbReference>
<sequence>MSRNVTQQGAALLLMVLVILALMLLVSLAHYRALWYHIQQIHKQVATSQQRWQARAGVECVTTAVLRRSQASAMIAKQGKNGMSSADITRCQSITGSRITVEYGADRWRIRSQSGQQQVINSVVFDEVQAQRLAGSYYER</sequence>
<dbReference type="RefSeq" id="WP_123016578.1">
    <property type="nucleotide sequence ID" value="NZ_AP024911.1"/>
</dbReference>
<organism evidence="1 2">
    <name type="scientific">Vibrio zhugei</name>
    <dbReference type="NCBI Taxonomy" id="2479546"/>
    <lineage>
        <taxon>Bacteria</taxon>
        <taxon>Pseudomonadati</taxon>
        <taxon>Pseudomonadota</taxon>
        <taxon>Gammaproteobacteria</taxon>
        <taxon>Vibrionales</taxon>
        <taxon>Vibrionaceae</taxon>
        <taxon>Vibrio</taxon>
    </lineage>
</organism>
<reference evidence="2" key="1">
    <citation type="journal article" date="2019" name="Int. J. Syst. Evol. Microbiol.">
        <title>The Global Catalogue of Microorganisms (GCM) 10K type strain sequencing project: providing services to taxonomists for standard genome sequencing and annotation.</title>
        <authorList>
            <consortium name="The Broad Institute Genomics Platform"/>
            <consortium name="The Broad Institute Genome Sequencing Center for Infectious Disease"/>
            <person name="Wu L."/>
            <person name="Ma J."/>
        </authorList>
    </citation>
    <scope>NUCLEOTIDE SEQUENCE [LARGE SCALE GENOMIC DNA]</scope>
    <source>
        <strain evidence="2">KCTC 62784</strain>
    </source>
</reference>
<proteinExistence type="predicted"/>